<dbReference type="InParanoid" id="A0A068TR55"/>
<dbReference type="Proteomes" id="UP000295252">
    <property type="component" value="Chromosome VI"/>
</dbReference>
<dbReference type="AlphaFoldDB" id="A0A068TR55"/>
<name>A0A068TR55_COFCA</name>
<sequence length="73" mass="8142">MNLLSKLQQSQLCTGTQDARSDNLVGFNTRISHLAEQFQSFFMGAIMSTTGNSRGPRDHIPVQYSVKHLKCVT</sequence>
<protein>
    <submittedName>
        <fullName evidence="1">Uncharacterized protein</fullName>
    </submittedName>
</protein>
<dbReference type="Gramene" id="CDO98517">
    <property type="protein sequence ID" value="CDO98517"/>
    <property type="gene ID" value="GSCOC_T00022639001"/>
</dbReference>
<keyword evidence="2" id="KW-1185">Reference proteome</keyword>
<gene>
    <name evidence="1" type="ORF">GSCOC_T00022639001</name>
</gene>
<evidence type="ECO:0000313" key="2">
    <source>
        <dbReference type="Proteomes" id="UP000295252"/>
    </source>
</evidence>
<reference evidence="2" key="1">
    <citation type="journal article" date="2014" name="Science">
        <title>The coffee genome provides insight into the convergent evolution of caffeine biosynthesis.</title>
        <authorList>
            <person name="Denoeud F."/>
            <person name="Carretero-Paulet L."/>
            <person name="Dereeper A."/>
            <person name="Droc G."/>
            <person name="Guyot R."/>
            <person name="Pietrella M."/>
            <person name="Zheng C."/>
            <person name="Alberti A."/>
            <person name="Anthony F."/>
            <person name="Aprea G."/>
            <person name="Aury J.M."/>
            <person name="Bento P."/>
            <person name="Bernard M."/>
            <person name="Bocs S."/>
            <person name="Campa C."/>
            <person name="Cenci A."/>
            <person name="Combes M.C."/>
            <person name="Crouzillat D."/>
            <person name="Da Silva C."/>
            <person name="Daddiego L."/>
            <person name="De Bellis F."/>
            <person name="Dussert S."/>
            <person name="Garsmeur O."/>
            <person name="Gayraud T."/>
            <person name="Guignon V."/>
            <person name="Jahn K."/>
            <person name="Jamilloux V."/>
            <person name="Joet T."/>
            <person name="Labadie K."/>
            <person name="Lan T."/>
            <person name="Leclercq J."/>
            <person name="Lepelley M."/>
            <person name="Leroy T."/>
            <person name="Li L.T."/>
            <person name="Librado P."/>
            <person name="Lopez L."/>
            <person name="Munoz A."/>
            <person name="Noel B."/>
            <person name="Pallavicini A."/>
            <person name="Perrotta G."/>
            <person name="Poncet V."/>
            <person name="Pot D."/>
            <person name="Priyono X."/>
            <person name="Rigoreau M."/>
            <person name="Rouard M."/>
            <person name="Rozas J."/>
            <person name="Tranchant-Dubreuil C."/>
            <person name="VanBuren R."/>
            <person name="Zhang Q."/>
            <person name="Andrade A.C."/>
            <person name="Argout X."/>
            <person name="Bertrand B."/>
            <person name="de Kochko A."/>
            <person name="Graziosi G."/>
            <person name="Henry R.J."/>
            <person name="Jayarama X."/>
            <person name="Ming R."/>
            <person name="Nagai C."/>
            <person name="Rounsley S."/>
            <person name="Sankoff D."/>
            <person name="Giuliano G."/>
            <person name="Albert V.A."/>
            <person name="Wincker P."/>
            <person name="Lashermes P."/>
        </authorList>
    </citation>
    <scope>NUCLEOTIDE SEQUENCE [LARGE SCALE GENOMIC DNA]</scope>
    <source>
        <strain evidence="2">cv. DH200-94</strain>
    </source>
</reference>
<dbReference type="EMBL" id="HG739086">
    <property type="protein sequence ID" value="CDO98517.1"/>
    <property type="molecule type" value="Genomic_DNA"/>
</dbReference>
<accession>A0A068TR55</accession>
<proteinExistence type="predicted"/>
<organism evidence="1 2">
    <name type="scientific">Coffea canephora</name>
    <name type="common">Robusta coffee</name>
    <dbReference type="NCBI Taxonomy" id="49390"/>
    <lineage>
        <taxon>Eukaryota</taxon>
        <taxon>Viridiplantae</taxon>
        <taxon>Streptophyta</taxon>
        <taxon>Embryophyta</taxon>
        <taxon>Tracheophyta</taxon>
        <taxon>Spermatophyta</taxon>
        <taxon>Magnoliopsida</taxon>
        <taxon>eudicotyledons</taxon>
        <taxon>Gunneridae</taxon>
        <taxon>Pentapetalae</taxon>
        <taxon>asterids</taxon>
        <taxon>lamiids</taxon>
        <taxon>Gentianales</taxon>
        <taxon>Rubiaceae</taxon>
        <taxon>Ixoroideae</taxon>
        <taxon>Gardenieae complex</taxon>
        <taxon>Bertiereae - Coffeeae clade</taxon>
        <taxon>Coffeeae</taxon>
        <taxon>Coffea</taxon>
    </lineage>
</organism>
<evidence type="ECO:0000313" key="1">
    <source>
        <dbReference type="EMBL" id="CDO98517.1"/>
    </source>
</evidence>